<dbReference type="Proteomes" id="UP000184327">
    <property type="component" value="Unassembled WGS sequence"/>
</dbReference>
<evidence type="ECO:0000313" key="1">
    <source>
        <dbReference type="EMBL" id="SHE80838.1"/>
    </source>
</evidence>
<dbReference type="STRING" id="1122156.SAMN02745117_00866"/>
<name>A0A1M4WHY2_9BURK</name>
<organism evidence="1 2">
    <name type="scientific">Lampropedia hyalina DSM 16112</name>
    <dbReference type="NCBI Taxonomy" id="1122156"/>
    <lineage>
        <taxon>Bacteria</taxon>
        <taxon>Pseudomonadati</taxon>
        <taxon>Pseudomonadota</taxon>
        <taxon>Betaproteobacteria</taxon>
        <taxon>Burkholderiales</taxon>
        <taxon>Comamonadaceae</taxon>
        <taxon>Lampropedia</taxon>
    </lineage>
</organism>
<protein>
    <submittedName>
        <fullName evidence="1">Uncharacterized protein</fullName>
    </submittedName>
</protein>
<keyword evidence="2" id="KW-1185">Reference proteome</keyword>
<gene>
    <name evidence="1" type="ORF">SAMN02745117_00866</name>
</gene>
<dbReference type="EMBL" id="FQUZ01000007">
    <property type="protein sequence ID" value="SHE80838.1"/>
    <property type="molecule type" value="Genomic_DNA"/>
</dbReference>
<reference evidence="1 2" key="1">
    <citation type="submission" date="2016-11" db="EMBL/GenBank/DDBJ databases">
        <authorList>
            <person name="Jaros S."/>
            <person name="Januszkiewicz K."/>
            <person name="Wedrychowicz H."/>
        </authorList>
    </citation>
    <scope>NUCLEOTIDE SEQUENCE [LARGE SCALE GENOMIC DNA]</scope>
    <source>
        <strain evidence="1 2">DSM 16112</strain>
    </source>
</reference>
<proteinExistence type="predicted"/>
<accession>A0A1M4WHY2</accession>
<evidence type="ECO:0000313" key="2">
    <source>
        <dbReference type="Proteomes" id="UP000184327"/>
    </source>
</evidence>
<dbReference type="RefSeq" id="WP_073355044.1">
    <property type="nucleotide sequence ID" value="NZ_FQUZ01000007.1"/>
</dbReference>
<dbReference type="AlphaFoldDB" id="A0A1M4WHY2"/>
<sequence length="367" mass="39281">MNPNSPSTHAPQQEQQALMELLSHSILRYAERDGTQPLTDWLAHSLEQEGQLAPQAAHSLASDFVAHIGRSHQLRSELQQHQQQKKSRASWLAEKIEEIAVKTGASPVEVAAATTLFSDQALQANANQASQPAKLEWNRITRLQVAQELEQSQQHQAAQSLLQQVQTLVHDPELLQQSPKASQLVDDYLQGKLPLNETTGLQATLATATDIAARKGLLGEEFQKERETGKIGPEWFSRHSFTGTENVRIIHAAGTGKLNPTTAMNVITDTATSAAIGAAEIFCGRLGGSVGAVIAGFFTGGNPVGIMAGQIIGKAIGSTLARIAQTPVRKAIQKGMEAIKNVAGNVVRKTVGAVKSVGKSIASFFGF</sequence>